<dbReference type="Proteomes" id="UP000324497">
    <property type="component" value="Chromosome"/>
</dbReference>
<gene>
    <name evidence="2" type="ORF">BSQ50_05960</name>
</gene>
<dbReference type="SUPFAM" id="SSF55729">
    <property type="entry name" value="Acyl-CoA N-acyltransferases (Nat)"/>
    <property type="match status" value="1"/>
</dbReference>
<evidence type="ECO:0000313" key="3">
    <source>
        <dbReference type="Proteomes" id="UP000324497"/>
    </source>
</evidence>
<dbReference type="GO" id="GO:0016747">
    <property type="term" value="F:acyltransferase activity, transferring groups other than amino-acyl groups"/>
    <property type="evidence" value="ECO:0007669"/>
    <property type="project" value="InterPro"/>
</dbReference>
<dbReference type="InterPro" id="IPR000182">
    <property type="entry name" value="GNAT_dom"/>
</dbReference>
<organism evidence="2 3">
    <name type="scientific">Liquorilactobacillus nagelii</name>
    <dbReference type="NCBI Taxonomy" id="82688"/>
    <lineage>
        <taxon>Bacteria</taxon>
        <taxon>Bacillati</taxon>
        <taxon>Bacillota</taxon>
        <taxon>Bacilli</taxon>
        <taxon>Lactobacillales</taxon>
        <taxon>Lactobacillaceae</taxon>
        <taxon>Liquorilactobacillus</taxon>
    </lineage>
</organism>
<dbReference type="PANTHER" id="PTHR42791">
    <property type="entry name" value="GNAT FAMILY ACETYLTRANSFERASE"/>
    <property type="match status" value="1"/>
</dbReference>
<proteinExistence type="predicted"/>
<evidence type="ECO:0000313" key="2">
    <source>
        <dbReference type="EMBL" id="AUJ32140.1"/>
    </source>
</evidence>
<dbReference type="PANTHER" id="PTHR42791:SF1">
    <property type="entry name" value="N-ACETYLTRANSFERASE DOMAIN-CONTAINING PROTEIN"/>
    <property type="match status" value="1"/>
</dbReference>
<dbReference type="RefSeq" id="WP_148126729.1">
    <property type="nucleotide sequence ID" value="NZ_CP018180.1"/>
</dbReference>
<dbReference type="EMBL" id="CP018180">
    <property type="protein sequence ID" value="AUJ32140.1"/>
    <property type="molecule type" value="Genomic_DNA"/>
</dbReference>
<dbReference type="Gene3D" id="3.40.630.30">
    <property type="match status" value="1"/>
</dbReference>
<dbReference type="Pfam" id="PF13508">
    <property type="entry name" value="Acetyltransf_7"/>
    <property type="match status" value="1"/>
</dbReference>
<reference evidence="2 3" key="1">
    <citation type="submission" date="2016-11" db="EMBL/GenBank/DDBJ databases">
        <title>Interaction between Lactobacillus species and yeast in water kefir.</title>
        <authorList>
            <person name="Behr J."/>
            <person name="Xu D."/>
            <person name="Vogel R.F."/>
        </authorList>
    </citation>
    <scope>NUCLEOTIDE SEQUENCE [LARGE SCALE GENOMIC DNA]</scope>
    <source>
        <strain evidence="2 3">TMW 1.1827</strain>
    </source>
</reference>
<name>A0A3Q8CGL1_9LACO</name>
<dbReference type="InterPro" id="IPR052523">
    <property type="entry name" value="Trichothecene_AcTrans"/>
</dbReference>
<keyword evidence="3" id="KW-1185">Reference proteome</keyword>
<dbReference type="InterPro" id="IPR016181">
    <property type="entry name" value="Acyl_CoA_acyltransferase"/>
</dbReference>
<dbReference type="KEGG" id="lng:BSQ50_05960"/>
<sequence>MVLYRKANLRELPQITKICTQAYQDYPLFHILSSEFKSKNQYIKFLASLERIYAKTFIKRKFCLVGVEEQQIISVAMLQTPSTKPAGILEYLINGGLSVFKYANLRLVKAFLDLIEQTEAARVKIVEPDWYLANLVVNPKVQGKHLGSDMLQSCVLPFVKKNRGKILTFNTNTEQNSKFYHKNDFIEFDHRILTWKEQKLENWSFVMYL</sequence>
<dbReference type="AlphaFoldDB" id="A0A3Q8CGL1"/>
<feature type="domain" description="N-acetyltransferase" evidence="1">
    <location>
        <begin position="123"/>
        <end position="186"/>
    </location>
</feature>
<protein>
    <recommendedName>
        <fullName evidence="1">N-acetyltransferase domain-containing protein</fullName>
    </recommendedName>
</protein>
<accession>A0A3Q8CGL1</accession>
<evidence type="ECO:0000259" key="1">
    <source>
        <dbReference type="Pfam" id="PF13508"/>
    </source>
</evidence>